<dbReference type="PATRIC" id="fig|545697.3.peg.2248"/>
<comment type="caution">
    <text evidence="1">The sequence shown here is derived from an EMBL/GenBank/DDBJ whole genome shotgun (WGS) entry which is preliminary data.</text>
</comment>
<dbReference type="NCBIfam" id="TIGR03309">
    <property type="entry name" value="matur_yqeB"/>
    <property type="match status" value="1"/>
</dbReference>
<accession>L1QDE9</accession>
<evidence type="ECO:0000313" key="1">
    <source>
        <dbReference type="EMBL" id="EKY25971.1"/>
    </source>
</evidence>
<keyword evidence="2" id="KW-1185">Reference proteome</keyword>
<dbReference type="HOGENOM" id="CLU_082089_1_0_9"/>
<name>L1QDE9_9CLOT</name>
<dbReference type="InterPro" id="IPR017695">
    <property type="entry name" value="Se-dep_Mo_hydrolase_YqeB"/>
</dbReference>
<protein>
    <submittedName>
        <fullName evidence="1">Selenium-dependent molybdenum hydroxylase system protein, YqeB family</fullName>
    </submittedName>
</protein>
<organism evidence="1 2">
    <name type="scientific">Clostridium celatum DSM 1785</name>
    <dbReference type="NCBI Taxonomy" id="545697"/>
    <lineage>
        <taxon>Bacteria</taxon>
        <taxon>Bacillati</taxon>
        <taxon>Bacillota</taxon>
        <taxon>Clostridia</taxon>
        <taxon>Eubacteriales</taxon>
        <taxon>Clostridiaceae</taxon>
        <taxon>Clostridium</taxon>
    </lineage>
</organism>
<dbReference type="Proteomes" id="UP000010420">
    <property type="component" value="Unassembled WGS sequence"/>
</dbReference>
<dbReference type="EMBL" id="AMEZ01000062">
    <property type="protein sequence ID" value="EKY25971.1"/>
    <property type="molecule type" value="Genomic_DNA"/>
</dbReference>
<dbReference type="eggNOG" id="COG3608">
    <property type="taxonomic scope" value="Bacteria"/>
</dbReference>
<dbReference type="AlphaFoldDB" id="L1QDE9"/>
<proteinExistence type="predicted"/>
<reference evidence="1 2" key="1">
    <citation type="submission" date="2012-05" db="EMBL/GenBank/DDBJ databases">
        <authorList>
            <person name="Weinstock G."/>
            <person name="Sodergren E."/>
            <person name="Lobos E.A."/>
            <person name="Fulton L."/>
            <person name="Fulton R."/>
            <person name="Courtney L."/>
            <person name="Fronick C."/>
            <person name="O'Laughlin M."/>
            <person name="Godfrey J."/>
            <person name="Wilson R.M."/>
            <person name="Miner T."/>
            <person name="Farmer C."/>
            <person name="Delehaunty K."/>
            <person name="Cordes M."/>
            <person name="Minx P."/>
            <person name="Tomlinson C."/>
            <person name="Chen J."/>
            <person name="Wollam A."/>
            <person name="Pepin K.H."/>
            <person name="Bhonagiri V."/>
            <person name="Zhang X."/>
            <person name="Suruliraj S."/>
            <person name="Warren W."/>
            <person name="Mitreva M."/>
            <person name="Mardis E.R."/>
            <person name="Wilson R.K."/>
        </authorList>
    </citation>
    <scope>NUCLEOTIDE SEQUENCE [LARGE SCALE GENOMIC DNA]</scope>
    <source>
        <strain evidence="1 2">DSM 1785</strain>
    </source>
</reference>
<evidence type="ECO:0000313" key="2">
    <source>
        <dbReference type="Proteomes" id="UP000010420"/>
    </source>
</evidence>
<sequence length="270" mass="29305">MEGYTMLILIKGAGDLATGVAHRLKRCGFDIVMTEISKPTTVRRTISFSQAVYDGSVEVEGIKAILVNNIKDIKNIIHNGNIPVIIDKTADIVKQLKPDVVIDAIIAKKNLGTSIHDAPIVIALGPGFNANVDCHCVIETQRGHYLGKCIYDGEALPNTGIPGDIAGFTEERIIRATTDGIITPIKQIGDYVYKGDIVAYINTTKIKANVNGIIRGMLKEGLQVYSGMKCGDIDPRCEKSHCFTISDKARSISGGVLEAILYLNKEHINK</sequence>
<dbReference type="STRING" id="545697.HMPREF0216_02286"/>
<gene>
    <name evidence="1" type="ORF">HMPREF0216_02286</name>
</gene>